<dbReference type="Gene3D" id="1.20.5.170">
    <property type="match status" value="6"/>
</dbReference>
<evidence type="ECO:0000256" key="4">
    <source>
        <dbReference type="ARBA" id="ARBA00022448"/>
    </source>
</evidence>
<dbReference type="InterPro" id="IPR045584">
    <property type="entry name" value="Pilin-like"/>
</dbReference>
<evidence type="ECO:0008006" key="17">
    <source>
        <dbReference type="Google" id="ProtNLM"/>
    </source>
</evidence>
<evidence type="ECO:0000256" key="10">
    <source>
        <dbReference type="ARBA" id="ARBA00023237"/>
    </source>
</evidence>
<feature type="domain" description="Trimeric autotransporter adhesin YadA-like stalk" evidence="14">
    <location>
        <begin position="1211"/>
        <end position="1248"/>
    </location>
</feature>
<dbReference type="Gene3D" id="6.10.250.2030">
    <property type="match status" value="1"/>
</dbReference>
<dbReference type="NCBIfam" id="NF033870">
    <property type="entry name" value="VOMP_auto_Cterm"/>
    <property type="match status" value="1"/>
</dbReference>
<evidence type="ECO:0000256" key="9">
    <source>
        <dbReference type="ARBA" id="ARBA00023136"/>
    </source>
</evidence>
<proteinExistence type="inferred from homology"/>
<evidence type="ECO:0000313" key="15">
    <source>
        <dbReference type="EMBL" id="GAA4659180.1"/>
    </source>
</evidence>
<keyword evidence="4" id="KW-0813">Transport</keyword>
<comment type="caution">
    <text evidence="15">The sequence shown here is derived from an EMBL/GenBank/DDBJ whole genome shotgun (WGS) entry which is preliminary data.</text>
</comment>
<dbReference type="InterPro" id="IPR005594">
    <property type="entry name" value="YadA_C"/>
</dbReference>
<dbReference type="Gene3D" id="6.10.250.2120">
    <property type="match status" value="1"/>
</dbReference>
<accession>A0ABP8VDH9</accession>
<reference evidence="16" key="1">
    <citation type="journal article" date="2019" name="Int. J. Syst. Evol. Microbiol.">
        <title>The Global Catalogue of Microorganisms (GCM) 10K type strain sequencing project: providing services to taxonomists for standard genome sequencing and annotation.</title>
        <authorList>
            <consortium name="The Broad Institute Genomics Platform"/>
            <consortium name="The Broad Institute Genome Sequencing Center for Infectious Disease"/>
            <person name="Wu L."/>
            <person name="Ma J."/>
        </authorList>
    </citation>
    <scope>NUCLEOTIDE SEQUENCE [LARGE SCALE GENOMIC DNA]</scope>
    <source>
        <strain evidence="16">JCM 17714</strain>
    </source>
</reference>
<evidence type="ECO:0000256" key="7">
    <source>
        <dbReference type="ARBA" id="ARBA00022729"/>
    </source>
</evidence>
<sequence length="1365" mass="144006">MNASPVSRCLSVSAKLSFGTAMITFLSNVSPVLAANLAITGAKNMSQNAPSVGYTKGSHGSIVFSGDDDYCGVDNVTGRGGSAPRSGSAITVEEEYRRFLEQAKFNGTSPYSQSSTSQIWSGDGKTNGGTGYMGKDSTGGDTNIMPEAYGIYSFATGCGSSAQGNYSVAFGANATAVTGGSQAFGVAALASGKVTVAIGVGAEASGDAAVAFGGLTKASGERSIAIGTKSSAQGKESIAIGSGTEGGEKNNSASAMGIQAIAIGSNAMGLQDYSVVVGASAVVSVSKGIALGYGSVANVGDGILGYDPTGDTPSKDKSAAWKSSVGSLSIGNPEENITRQITGVAAGTADTDAVNVAQLKALRGMITKQEGWDLIVDGAEKTTIGSGDTLVLAAGSKNFEITKDKDDKKVKFDLAKDITLDSVKTGENTFDRMGLIIKDGPKITTSGISAGNKKITGIKEGTENTDAVNFAQLEEVKKQLEGSILVVQDTKTQHITIGKDTGGDKIDIANKDKGNRTLTGVKNGALSKDSNEAVTGSQLFATNNDVVILKNNFSEIQTSVTSVQTNLSTISTNTSQYLGGGADVLNSKAPTYTIEDESYNDVSSAFSGVSGSFTKVKQQITDVSNSVTNVENQIKNVVNNSLVKQNIETQNITIGKGAGGDKIDITNNKNEQRTLTGIKNGDISKDSKEAVTGSQLFETNKNIATYLGGGADYKDGKWSAPTFTLKTVNDEGKEEDKTYQNVSDALTGVGTSFTNVQNKIIKDITNQINNAITNIQGDSLVKKDSKTNDIIIGREVEGSAINIANKNGEDRTISGVKAATQENEAINKGQFDTSIKYVNNEITNKYNELNQNITNITQQVKGDSLLWSSEKGAFVAQHGEEKTNSKISFLANGDITKNSMDAINGSQLYSMGNSLAAYLGGGAEYKDGKWAELTLKVNTVKDDGTANEESYHTVADAFSAVGTSFTNIQNTITNEITKEINKTKGDALLWDNEKEAFVAQHGEGDKKAESKIMHLKAGDITAQSMDAINGSQLYSVINSLSGYFGGGASYQNGEWKEPTFYVSQFKNDGSSNDKSGYHDVAGAFEGVNDSMKNINERINNVAKDISSSGLNWNETEKAFDARHDGVDSKITHVADGDVSKGSKDVVNGGQLWETNKKVEAVEDRVESIDQHVKDIENTVTNDAVKYDKGADGKKSNKITLVGGNESEPVLIDNVADGRIESGSKEAVNGSQLWETNQQMKTILDDAKKYTDERFNDIINSQMEDVINEAKSYTNMKFESLRYEVREVRKESRQAAAIGLAVSNLSYEDTPGSLSLSIGTGVWRSQSAFAIGAGYMSENGKIRSNISVTSSGSHWGIGAGLRVKLN</sequence>
<dbReference type="InterPro" id="IPR011049">
    <property type="entry name" value="Serralysin-like_metalloprot_C"/>
</dbReference>
<comment type="subcellular location">
    <subcellularLocation>
        <location evidence="2">Cell outer membrane</location>
    </subcellularLocation>
    <subcellularLocation>
        <location evidence="1">Cell surface</location>
    </subcellularLocation>
</comment>
<dbReference type="SUPFAM" id="SSF54523">
    <property type="entry name" value="Pili subunits"/>
    <property type="match status" value="1"/>
</dbReference>
<feature type="domain" description="Trimeric autotransporter adhesin YadA-like head" evidence="13">
    <location>
        <begin position="218"/>
        <end position="243"/>
    </location>
</feature>
<dbReference type="Pfam" id="PF05658">
    <property type="entry name" value="YadA_head"/>
    <property type="match status" value="3"/>
</dbReference>
<evidence type="ECO:0000256" key="2">
    <source>
        <dbReference type="ARBA" id="ARBA00004442"/>
    </source>
</evidence>
<dbReference type="Gene3D" id="4.10.80.270">
    <property type="match status" value="2"/>
</dbReference>
<evidence type="ECO:0000259" key="12">
    <source>
        <dbReference type="Pfam" id="PF03895"/>
    </source>
</evidence>
<dbReference type="Gene3D" id="2.150.10.10">
    <property type="entry name" value="Serralysin-like metalloprotease, C-terminal"/>
    <property type="match status" value="3"/>
</dbReference>
<dbReference type="SUPFAM" id="SSF101967">
    <property type="entry name" value="Adhesin YadA, collagen-binding domain"/>
    <property type="match status" value="2"/>
</dbReference>
<feature type="domain" description="Trimeric autotransporter adhesin YadA-like stalk" evidence="14">
    <location>
        <begin position="890"/>
        <end position="923"/>
    </location>
</feature>
<dbReference type="InterPro" id="IPR008640">
    <property type="entry name" value="Adhesin_Head_dom"/>
</dbReference>
<dbReference type="Proteomes" id="UP001501699">
    <property type="component" value="Unassembled WGS sequence"/>
</dbReference>
<evidence type="ECO:0000256" key="8">
    <source>
        <dbReference type="ARBA" id="ARBA00022927"/>
    </source>
</evidence>
<keyword evidence="6" id="KW-0812">Transmembrane</keyword>
<keyword evidence="7 11" id="KW-0732">Signal</keyword>
<keyword evidence="10" id="KW-0998">Cell outer membrane</keyword>
<feature type="domain" description="Trimeric autotransporter adhesin YadA-like C-terminal membrane anchor" evidence="12">
    <location>
        <begin position="1308"/>
        <end position="1360"/>
    </location>
</feature>
<feature type="domain" description="Trimeric autotransporter adhesin YadA-like head" evidence="13">
    <location>
        <begin position="190"/>
        <end position="214"/>
    </location>
</feature>
<feature type="domain" description="Trimeric autotransporter adhesin YadA-like head" evidence="13">
    <location>
        <begin position="148"/>
        <end position="174"/>
    </location>
</feature>
<dbReference type="Gene3D" id="6.20.50.100">
    <property type="match status" value="1"/>
</dbReference>
<dbReference type="Pfam" id="PF03895">
    <property type="entry name" value="YadA_anchor"/>
    <property type="match status" value="1"/>
</dbReference>
<evidence type="ECO:0000256" key="3">
    <source>
        <dbReference type="ARBA" id="ARBA00005848"/>
    </source>
</evidence>
<feature type="domain" description="Trimeric autotransporter adhesin YadA-like stalk" evidence="14">
    <location>
        <begin position="518"/>
        <end position="554"/>
    </location>
</feature>
<evidence type="ECO:0000313" key="16">
    <source>
        <dbReference type="Proteomes" id="UP001501699"/>
    </source>
</evidence>
<dbReference type="CDD" id="cd12820">
    <property type="entry name" value="LbR_YadA-like"/>
    <property type="match status" value="1"/>
</dbReference>
<feature type="domain" description="Trimeric autotransporter adhesin YadA-like stalk" evidence="14">
    <location>
        <begin position="454"/>
        <end position="484"/>
    </location>
</feature>
<evidence type="ECO:0000256" key="11">
    <source>
        <dbReference type="SAM" id="SignalP"/>
    </source>
</evidence>
<gene>
    <name evidence="15" type="ORF">GCM10023262_03570</name>
</gene>
<feature type="domain" description="Trimeric autotransporter adhesin YadA-like stalk" evidence="14">
    <location>
        <begin position="1129"/>
        <end position="1160"/>
    </location>
</feature>
<evidence type="ECO:0000256" key="6">
    <source>
        <dbReference type="ARBA" id="ARBA00022692"/>
    </source>
</evidence>
<feature type="signal peptide" evidence="11">
    <location>
        <begin position="1"/>
        <end position="34"/>
    </location>
</feature>
<feature type="domain" description="Trimeric autotransporter adhesin YadA-like stalk" evidence="14">
    <location>
        <begin position="675"/>
        <end position="713"/>
    </location>
</feature>
<keyword evidence="5" id="KW-1134">Transmembrane beta strand</keyword>
<comment type="similarity">
    <text evidence="3">Belongs to the autotransporter-2 (AT-2) (TC 1.B.40) family.</text>
</comment>
<organism evidence="15 16">
    <name type="scientific">Bartonella pachyuromydis</name>
    <dbReference type="NCBI Taxonomy" id="931097"/>
    <lineage>
        <taxon>Bacteria</taxon>
        <taxon>Pseudomonadati</taxon>
        <taxon>Pseudomonadota</taxon>
        <taxon>Alphaproteobacteria</taxon>
        <taxon>Hyphomicrobiales</taxon>
        <taxon>Bartonellaceae</taxon>
        <taxon>Bartonella</taxon>
    </lineage>
</organism>
<evidence type="ECO:0000256" key="1">
    <source>
        <dbReference type="ARBA" id="ARBA00004241"/>
    </source>
</evidence>
<keyword evidence="16" id="KW-1185">Reference proteome</keyword>
<feature type="domain" description="Trimeric autotransporter adhesin YadA-like stalk" evidence="14">
    <location>
        <begin position="1011"/>
        <end position="1051"/>
    </location>
</feature>
<feature type="domain" description="Trimeric autotransporter adhesin YadA-like stalk" evidence="14">
    <location>
        <begin position="340"/>
        <end position="367"/>
    </location>
</feature>
<dbReference type="EMBL" id="BAABJA010000001">
    <property type="protein sequence ID" value="GAA4659180.1"/>
    <property type="molecule type" value="Genomic_DNA"/>
</dbReference>
<evidence type="ECO:0000256" key="5">
    <source>
        <dbReference type="ARBA" id="ARBA00022452"/>
    </source>
</evidence>
<protein>
    <recommendedName>
        <fullName evidence="17">Surface protein/Bartonella adhesin</fullName>
    </recommendedName>
</protein>
<keyword evidence="9" id="KW-0472">Membrane</keyword>
<feature type="chain" id="PRO_5045594645" description="Surface protein/Bartonella adhesin" evidence="11">
    <location>
        <begin position="35"/>
        <end position="1365"/>
    </location>
</feature>
<dbReference type="Gene3D" id="2.20.70.140">
    <property type="match status" value="1"/>
</dbReference>
<keyword evidence="8" id="KW-0653">Protein transport</keyword>
<evidence type="ECO:0000259" key="14">
    <source>
        <dbReference type="Pfam" id="PF05662"/>
    </source>
</evidence>
<evidence type="ECO:0000259" key="13">
    <source>
        <dbReference type="Pfam" id="PF05658"/>
    </source>
</evidence>
<dbReference type="Gene3D" id="3.30.1300.30">
    <property type="entry name" value="GSPII I/J protein-like"/>
    <property type="match status" value="1"/>
</dbReference>
<dbReference type="InterPro" id="IPR008635">
    <property type="entry name" value="Coiled_stalk_dom"/>
</dbReference>
<dbReference type="Pfam" id="PF05662">
    <property type="entry name" value="YadA_stalk"/>
    <property type="match status" value="8"/>
</dbReference>
<name>A0ABP8VDH9_9HYPH</name>